<evidence type="ECO:0000256" key="1">
    <source>
        <dbReference type="ARBA" id="ARBA00004442"/>
    </source>
</evidence>
<evidence type="ECO:0000256" key="9">
    <source>
        <dbReference type="SAM" id="MobiDB-lite"/>
    </source>
</evidence>
<evidence type="ECO:0000256" key="4">
    <source>
        <dbReference type="ARBA" id="ARBA00022452"/>
    </source>
</evidence>
<feature type="compositionally biased region" description="Low complexity" evidence="9">
    <location>
        <begin position="94"/>
        <end position="118"/>
    </location>
</feature>
<evidence type="ECO:0000313" key="14">
    <source>
        <dbReference type="Proteomes" id="UP000677234"/>
    </source>
</evidence>
<evidence type="ECO:0000313" key="12">
    <source>
        <dbReference type="EMBL" id="QUO41269.1"/>
    </source>
</evidence>
<comment type="similarity">
    <text evidence="2">Belongs to the outer membrane factor (OMF) (TC 1.B.17) family.</text>
</comment>
<feature type="signal peptide" evidence="10">
    <location>
        <begin position="1"/>
        <end position="20"/>
    </location>
</feature>
<evidence type="ECO:0000256" key="8">
    <source>
        <dbReference type="SAM" id="Coils"/>
    </source>
</evidence>
<keyword evidence="8" id="KW-0175">Coiled coil</keyword>
<dbReference type="PANTHER" id="PTHR30026">
    <property type="entry name" value="OUTER MEMBRANE PROTEIN TOLC"/>
    <property type="match status" value="1"/>
</dbReference>
<reference evidence="11 13" key="1">
    <citation type="submission" date="2020-12" db="EMBL/GenBank/DDBJ databases">
        <title>strain FJAT-54423T represents a novel species of the genus Brevibacillus.</title>
        <authorList>
            <person name="Tang R."/>
        </authorList>
    </citation>
    <scope>NUCLEOTIDE SEQUENCE [LARGE SCALE GENOMIC DNA]</scope>
    <source>
        <strain evidence="11 13">FJAT-54423</strain>
    </source>
</reference>
<feature type="compositionally biased region" description="Low complexity" evidence="9">
    <location>
        <begin position="49"/>
        <end position="62"/>
    </location>
</feature>
<dbReference type="PANTHER" id="PTHR30026:SF20">
    <property type="entry name" value="OUTER MEMBRANE PROTEIN TOLC"/>
    <property type="match status" value="1"/>
</dbReference>
<dbReference type="Proteomes" id="UP000677234">
    <property type="component" value="Chromosome"/>
</dbReference>
<keyword evidence="3" id="KW-0813">Transport</keyword>
<feature type="region of interest" description="Disordered" evidence="9">
    <location>
        <begin position="30"/>
        <end position="118"/>
    </location>
</feature>
<dbReference type="Gene3D" id="1.20.1600.10">
    <property type="entry name" value="Outer membrane efflux proteins (OEP)"/>
    <property type="match status" value="2"/>
</dbReference>
<name>A0A7T5EKE2_9BACL</name>
<dbReference type="SUPFAM" id="SSF56954">
    <property type="entry name" value="Outer membrane efflux proteins (OEP)"/>
    <property type="match status" value="1"/>
</dbReference>
<dbReference type="InterPro" id="IPR051906">
    <property type="entry name" value="TolC-like"/>
</dbReference>
<accession>A0A7T5EKE2</accession>
<feature type="chain" id="PRO_5039697635" evidence="10">
    <location>
        <begin position="21"/>
        <end position="455"/>
    </location>
</feature>
<keyword evidence="14" id="KW-1185">Reference proteome</keyword>
<keyword evidence="10" id="KW-0732">Signal</keyword>
<feature type="compositionally biased region" description="Basic and acidic residues" evidence="9">
    <location>
        <begin position="63"/>
        <end position="73"/>
    </location>
</feature>
<dbReference type="GO" id="GO:0015288">
    <property type="term" value="F:porin activity"/>
    <property type="evidence" value="ECO:0007669"/>
    <property type="project" value="TreeGrafter"/>
</dbReference>
<evidence type="ECO:0000256" key="2">
    <source>
        <dbReference type="ARBA" id="ARBA00007613"/>
    </source>
</evidence>
<gene>
    <name evidence="11" type="ORF">JD108_20540</name>
    <name evidence="12" type="ORF">KDJ56_20475</name>
</gene>
<evidence type="ECO:0000256" key="10">
    <source>
        <dbReference type="SAM" id="SignalP"/>
    </source>
</evidence>
<keyword evidence="5" id="KW-0812">Transmembrane</keyword>
<evidence type="ECO:0000256" key="5">
    <source>
        <dbReference type="ARBA" id="ARBA00022692"/>
    </source>
</evidence>
<reference evidence="12" key="2">
    <citation type="submission" date="2021-04" db="EMBL/GenBank/DDBJ databases">
        <title>Brevibacillus composti FJAT-54423, complete genome.</title>
        <authorList>
            <person name="Tang R."/>
        </authorList>
    </citation>
    <scope>NUCLEOTIDE SEQUENCE</scope>
    <source>
        <strain evidence="12">FJAT-54424</strain>
    </source>
</reference>
<evidence type="ECO:0000256" key="6">
    <source>
        <dbReference type="ARBA" id="ARBA00023136"/>
    </source>
</evidence>
<dbReference type="Proteomes" id="UP000595847">
    <property type="component" value="Chromosome"/>
</dbReference>
<dbReference type="GO" id="GO:0015562">
    <property type="term" value="F:efflux transmembrane transporter activity"/>
    <property type="evidence" value="ECO:0007669"/>
    <property type="project" value="InterPro"/>
</dbReference>
<evidence type="ECO:0000313" key="13">
    <source>
        <dbReference type="Proteomes" id="UP000595847"/>
    </source>
</evidence>
<evidence type="ECO:0000256" key="3">
    <source>
        <dbReference type="ARBA" id="ARBA00022448"/>
    </source>
</evidence>
<keyword evidence="7" id="KW-0998">Cell outer membrane</keyword>
<feature type="compositionally biased region" description="Low complexity" evidence="9">
    <location>
        <begin position="74"/>
        <end position="87"/>
    </location>
</feature>
<protein>
    <submittedName>
        <fullName evidence="11">TolC family protein</fullName>
    </submittedName>
</protein>
<feature type="coiled-coil region" evidence="8">
    <location>
        <begin position="213"/>
        <end position="240"/>
    </location>
</feature>
<evidence type="ECO:0000313" key="11">
    <source>
        <dbReference type="EMBL" id="QQE74187.1"/>
    </source>
</evidence>
<dbReference type="EMBL" id="CP073708">
    <property type="protein sequence ID" value="QUO41269.1"/>
    <property type="molecule type" value="Genomic_DNA"/>
</dbReference>
<proteinExistence type="inferred from homology"/>
<keyword evidence="6" id="KW-0472">Membrane</keyword>
<dbReference type="AlphaFoldDB" id="A0A7T5EKE2"/>
<dbReference type="RefSeq" id="WP_198827768.1">
    <property type="nucleotide sequence ID" value="NZ_CP066308.1"/>
</dbReference>
<keyword evidence="4" id="KW-1134">Transmembrane beta strand</keyword>
<dbReference type="EMBL" id="CP066308">
    <property type="protein sequence ID" value="QQE74187.1"/>
    <property type="molecule type" value="Genomic_DNA"/>
</dbReference>
<comment type="subcellular location">
    <subcellularLocation>
        <location evidence="1">Cell outer membrane</location>
    </subcellularLocation>
</comment>
<dbReference type="GO" id="GO:1990281">
    <property type="term" value="C:efflux pump complex"/>
    <property type="evidence" value="ECO:0007669"/>
    <property type="project" value="TreeGrafter"/>
</dbReference>
<dbReference type="GO" id="GO:0009279">
    <property type="term" value="C:cell outer membrane"/>
    <property type="evidence" value="ECO:0007669"/>
    <property type="project" value="UniProtKB-SubCell"/>
</dbReference>
<dbReference type="InterPro" id="IPR003423">
    <property type="entry name" value="OMP_efflux"/>
</dbReference>
<sequence>MNFPYSSKKWLALSMATVMAASIGVGAVASANGQKAPEAQQQSQESKNADANTNTGNTAADAAAKDTAAKDEAANAASDKAPAAAGEAGKEQIANTSTSSTPAAPAAPAANSSSAADASDVMTLEKAVEQAMQTNPKILSARLDAKNADLNQSLTYETTIDIRKELLDTSIDASKQKYVGRAQADLTETLNKLAVGVTESKIKLGVQQAYYNLLHAEADLNLKKQSLNRAKAQLKVANAAFEVGTKAKTDILQAEMGVAGAEAALAAAENTLAISQMKFNEILGVDVNKKWKLSQENKLVAAPSITLEQAQAKALEQRLEVKQKAGELNLAEINVKILEEWAMLSTYQGRIARNNVEKAKLAIDEQNRLIKMEVAEAYLNLNAAKTAIDFRKKAQEAAAESYRLTNLRFENGLATTLEVIQAEEEFSDRENQYLEAIRNYNLAVVNFENVLGVSK</sequence>
<evidence type="ECO:0000256" key="7">
    <source>
        <dbReference type="ARBA" id="ARBA00023237"/>
    </source>
</evidence>
<dbReference type="Pfam" id="PF02321">
    <property type="entry name" value="OEP"/>
    <property type="match status" value="2"/>
</dbReference>
<dbReference type="KEGG" id="bcop:JD108_20540"/>
<organism evidence="11 13">
    <name type="scientific">Brevibacillus composti</name>
    <dbReference type="NCBI Taxonomy" id="2796470"/>
    <lineage>
        <taxon>Bacteria</taxon>
        <taxon>Bacillati</taxon>
        <taxon>Bacillota</taxon>
        <taxon>Bacilli</taxon>
        <taxon>Bacillales</taxon>
        <taxon>Paenibacillaceae</taxon>
        <taxon>Brevibacillus</taxon>
    </lineage>
</organism>